<evidence type="ECO:0008006" key="3">
    <source>
        <dbReference type="Google" id="ProtNLM"/>
    </source>
</evidence>
<proteinExistence type="predicted"/>
<dbReference type="Proteomes" id="UP000824091">
    <property type="component" value="Unassembled WGS sequence"/>
</dbReference>
<comment type="caution">
    <text evidence="1">The sequence shown here is derived from an EMBL/GenBank/DDBJ whole genome shotgun (WGS) entry which is preliminary data.</text>
</comment>
<evidence type="ECO:0000313" key="1">
    <source>
        <dbReference type="EMBL" id="HIU27204.1"/>
    </source>
</evidence>
<gene>
    <name evidence="1" type="ORF">IAD16_02330</name>
</gene>
<reference evidence="1" key="2">
    <citation type="journal article" date="2021" name="PeerJ">
        <title>Extensive microbial diversity within the chicken gut microbiome revealed by metagenomics and culture.</title>
        <authorList>
            <person name="Gilroy R."/>
            <person name="Ravi A."/>
            <person name="Getino M."/>
            <person name="Pursley I."/>
            <person name="Horton D.L."/>
            <person name="Alikhan N.F."/>
            <person name="Baker D."/>
            <person name="Gharbi K."/>
            <person name="Hall N."/>
            <person name="Watson M."/>
            <person name="Adriaenssens E.M."/>
            <person name="Foster-Nyarko E."/>
            <person name="Jarju S."/>
            <person name="Secka A."/>
            <person name="Antonio M."/>
            <person name="Oren A."/>
            <person name="Chaudhuri R.R."/>
            <person name="La Ragione R."/>
            <person name="Hildebrand F."/>
            <person name="Pallen M.J."/>
        </authorList>
    </citation>
    <scope>NUCLEOTIDE SEQUENCE</scope>
    <source>
        <strain evidence="1">11300</strain>
    </source>
</reference>
<protein>
    <recommendedName>
        <fullName evidence="3">DUF4340 domain-containing protein</fullName>
    </recommendedName>
</protein>
<sequence length="123" mass="13827">DISLDGTTYHFEKVEEEVTDDEGNTSEETVWEMDGEETDIQTVLDSLTEMASAGSEDDIDSRGEVQISFVFYQDSENFPEVTLDFYRYDSDSCLVSLNGEMRLLAPKDSVDTVIEDFNLLIAG</sequence>
<evidence type="ECO:0000313" key="2">
    <source>
        <dbReference type="Proteomes" id="UP000824091"/>
    </source>
</evidence>
<name>A0A9D1L6V8_9FIRM</name>
<dbReference type="AlphaFoldDB" id="A0A9D1L6V8"/>
<dbReference type="EMBL" id="DVMO01000036">
    <property type="protein sequence ID" value="HIU27204.1"/>
    <property type="molecule type" value="Genomic_DNA"/>
</dbReference>
<reference evidence="1" key="1">
    <citation type="submission" date="2020-10" db="EMBL/GenBank/DDBJ databases">
        <authorList>
            <person name="Gilroy R."/>
        </authorList>
    </citation>
    <scope>NUCLEOTIDE SEQUENCE</scope>
    <source>
        <strain evidence="1">11300</strain>
    </source>
</reference>
<organism evidence="1 2">
    <name type="scientific">Candidatus Fimisoma avicola</name>
    <dbReference type="NCBI Taxonomy" id="2840826"/>
    <lineage>
        <taxon>Bacteria</taxon>
        <taxon>Bacillati</taxon>
        <taxon>Bacillota</taxon>
        <taxon>Clostridia</taxon>
        <taxon>Eubacteriales</taxon>
        <taxon>Candidatus Fimisoma</taxon>
    </lineage>
</organism>
<accession>A0A9D1L6V8</accession>
<feature type="non-terminal residue" evidence="1">
    <location>
        <position position="1"/>
    </location>
</feature>